<dbReference type="PANTHER" id="PTHR30302:SF1">
    <property type="entry name" value="HYDROGENASE 2 MATURATION PROTEASE"/>
    <property type="match status" value="1"/>
</dbReference>
<name>A0A8A4TUK9_SULCO</name>
<keyword evidence="3" id="KW-0064">Aspartyl protease</keyword>
<evidence type="ECO:0000256" key="3">
    <source>
        <dbReference type="ARBA" id="ARBA00022750"/>
    </source>
</evidence>
<evidence type="ECO:0000256" key="2">
    <source>
        <dbReference type="ARBA" id="ARBA00022670"/>
    </source>
</evidence>
<evidence type="ECO:0000313" key="5">
    <source>
        <dbReference type="EMBL" id="QTD53639.1"/>
    </source>
</evidence>
<dbReference type="InterPro" id="IPR000671">
    <property type="entry name" value="Peptidase_A31"/>
</dbReference>
<protein>
    <submittedName>
        <fullName evidence="5">Hydrogenase maturation protease</fullName>
    </submittedName>
</protein>
<accession>A0A8A4TUK9</accession>
<dbReference type="EMBL" id="CP071793">
    <property type="protein sequence ID" value="QTD53639.1"/>
    <property type="molecule type" value="Genomic_DNA"/>
</dbReference>
<dbReference type="Pfam" id="PF01750">
    <property type="entry name" value="HycI"/>
    <property type="match status" value="1"/>
</dbReference>
<dbReference type="PANTHER" id="PTHR30302">
    <property type="entry name" value="HYDROGENASE 1 MATURATION PROTEASE"/>
    <property type="match status" value="1"/>
</dbReference>
<gene>
    <name evidence="5" type="ORF">J3U87_14390</name>
</gene>
<evidence type="ECO:0000256" key="1">
    <source>
        <dbReference type="ARBA" id="ARBA00006814"/>
    </source>
</evidence>
<evidence type="ECO:0000313" key="6">
    <source>
        <dbReference type="Proteomes" id="UP000663929"/>
    </source>
</evidence>
<dbReference type="PRINTS" id="PR00446">
    <property type="entry name" value="HYDRGNUPTAKE"/>
</dbReference>
<dbReference type="NCBIfam" id="TIGR00072">
    <property type="entry name" value="hydrog_prot"/>
    <property type="match status" value="1"/>
</dbReference>
<organism evidence="5 6">
    <name type="scientific">Sulfidibacter corallicola</name>
    <dbReference type="NCBI Taxonomy" id="2818388"/>
    <lineage>
        <taxon>Bacteria</taxon>
        <taxon>Pseudomonadati</taxon>
        <taxon>Acidobacteriota</taxon>
        <taxon>Holophagae</taxon>
        <taxon>Acanthopleuribacterales</taxon>
        <taxon>Acanthopleuribacteraceae</taxon>
        <taxon>Sulfidibacter</taxon>
    </lineage>
</organism>
<dbReference type="GO" id="GO:0008047">
    <property type="term" value="F:enzyme activator activity"/>
    <property type="evidence" value="ECO:0007669"/>
    <property type="project" value="InterPro"/>
</dbReference>
<dbReference type="SUPFAM" id="SSF53163">
    <property type="entry name" value="HybD-like"/>
    <property type="match status" value="1"/>
</dbReference>
<dbReference type="AlphaFoldDB" id="A0A8A4TUK9"/>
<dbReference type="InterPro" id="IPR023430">
    <property type="entry name" value="Pept_HybD-like_dom_sf"/>
</dbReference>
<dbReference type="Gene3D" id="3.40.50.1450">
    <property type="entry name" value="HybD-like"/>
    <property type="match status" value="1"/>
</dbReference>
<keyword evidence="6" id="KW-1185">Reference proteome</keyword>
<proteinExistence type="inferred from homology"/>
<keyword evidence="4" id="KW-0378">Hydrolase</keyword>
<dbReference type="KEGG" id="scor:J3U87_14390"/>
<dbReference type="CDD" id="cd00518">
    <property type="entry name" value="H2MP"/>
    <property type="match status" value="1"/>
</dbReference>
<reference evidence="5" key="1">
    <citation type="submission" date="2021-03" db="EMBL/GenBank/DDBJ databases">
        <title>Acanthopleuribacteraceae sp. M133.</title>
        <authorList>
            <person name="Wang G."/>
        </authorList>
    </citation>
    <scope>NUCLEOTIDE SEQUENCE</scope>
    <source>
        <strain evidence="5">M133</strain>
    </source>
</reference>
<dbReference type="GO" id="GO:0004190">
    <property type="term" value="F:aspartic-type endopeptidase activity"/>
    <property type="evidence" value="ECO:0007669"/>
    <property type="project" value="UniProtKB-KW"/>
</dbReference>
<dbReference type="RefSeq" id="WP_237383741.1">
    <property type="nucleotide sequence ID" value="NZ_CP071793.1"/>
</dbReference>
<dbReference type="GO" id="GO:0016485">
    <property type="term" value="P:protein processing"/>
    <property type="evidence" value="ECO:0007669"/>
    <property type="project" value="TreeGrafter"/>
</dbReference>
<dbReference type="Proteomes" id="UP000663929">
    <property type="component" value="Chromosome"/>
</dbReference>
<keyword evidence="2 5" id="KW-0645">Protease</keyword>
<comment type="similarity">
    <text evidence="1">Belongs to the peptidase A31 family.</text>
</comment>
<evidence type="ECO:0000256" key="4">
    <source>
        <dbReference type="ARBA" id="ARBA00022801"/>
    </source>
</evidence>
<sequence>MSDPSILIVGLGNALRTDDGAGILAVRGLAEAGLPERVRVAEHRGDGLALLDLWAGFDRVILCDAVAADLEPGTVISIDLTDQDPPDAPTPSSTHGLGLKESVAMARALGQLPARCLLVGVVLAELALGAHPSPPVLAAIQHATETIRAAVTRLSKE</sequence>